<comment type="caution">
    <text evidence="1">The sequence shown here is derived from an EMBL/GenBank/DDBJ whole genome shotgun (WGS) entry which is preliminary data.</text>
</comment>
<name>A0AAV5VB68_9BILA</name>
<proteinExistence type="predicted"/>
<organism evidence="1 2">
    <name type="scientific">Pristionchus fissidentatus</name>
    <dbReference type="NCBI Taxonomy" id="1538716"/>
    <lineage>
        <taxon>Eukaryota</taxon>
        <taxon>Metazoa</taxon>
        <taxon>Ecdysozoa</taxon>
        <taxon>Nematoda</taxon>
        <taxon>Chromadorea</taxon>
        <taxon>Rhabditida</taxon>
        <taxon>Rhabditina</taxon>
        <taxon>Diplogasteromorpha</taxon>
        <taxon>Diplogasteroidea</taxon>
        <taxon>Neodiplogasteridae</taxon>
        <taxon>Pristionchus</taxon>
    </lineage>
</organism>
<sequence>MSNQTEPMSLFQTMCEVAPPLEAWKQKFDILGKTDKIGKVLSKTMKLLDILSSSPLSFVDLEYAVDAVGAIITVTRNSEVTSAQLTLRDCCYGMAEAVEYAARMIVANNMQPDTLPHAEDADEQIAGPIKSDEIN</sequence>
<accession>A0AAV5VB68</accession>
<protein>
    <submittedName>
        <fullName evidence="1">Uncharacterized protein</fullName>
    </submittedName>
</protein>
<evidence type="ECO:0000313" key="1">
    <source>
        <dbReference type="EMBL" id="GMT15719.1"/>
    </source>
</evidence>
<dbReference type="Proteomes" id="UP001432322">
    <property type="component" value="Unassembled WGS sequence"/>
</dbReference>
<gene>
    <name evidence="1" type="ORF">PFISCL1PPCAC_7016</name>
</gene>
<reference evidence="1" key="1">
    <citation type="submission" date="2023-10" db="EMBL/GenBank/DDBJ databases">
        <title>Genome assembly of Pristionchus species.</title>
        <authorList>
            <person name="Yoshida K."/>
            <person name="Sommer R.J."/>
        </authorList>
    </citation>
    <scope>NUCLEOTIDE SEQUENCE</scope>
    <source>
        <strain evidence="1">RS5133</strain>
    </source>
</reference>
<dbReference type="AlphaFoldDB" id="A0AAV5VB68"/>
<keyword evidence="2" id="KW-1185">Reference proteome</keyword>
<evidence type="ECO:0000313" key="2">
    <source>
        <dbReference type="Proteomes" id="UP001432322"/>
    </source>
</evidence>
<dbReference type="EMBL" id="BTSY01000002">
    <property type="protein sequence ID" value="GMT15719.1"/>
    <property type="molecule type" value="Genomic_DNA"/>
</dbReference>
<feature type="non-terminal residue" evidence="1">
    <location>
        <position position="135"/>
    </location>
</feature>